<dbReference type="AlphaFoldDB" id="A0A822YY75"/>
<keyword evidence="1" id="KW-0472">Membrane</keyword>
<reference evidence="2 3" key="1">
    <citation type="journal article" date="2020" name="Mol. Biol. Evol.">
        <title>Distinct Expression and Methylation Patterns for Genes with Different Fates following a Single Whole-Genome Duplication in Flowering Plants.</title>
        <authorList>
            <person name="Shi T."/>
            <person name="Rahmani R.S."/>
            <person name="Gugger P.F."/>
            <person name="Wang M."/>
            <person name="Li H."/>
            <person name="Zhang Y."/>
            <person name="Li Z."/>
            <person name="Wang Q."/>
            <person name="Van de Peer Y."/>
            <person name="Marchal K."/>
            <person name="Chen J."/>
        </authorList>
    </citation>
    <scope>NUCLEOTIDE SEQUENCE [LARGE SCALE GENOMIC DNA]</scope>
    <source>
        <tissue evidence="2">Leaf</tissue>
    </source>
</reference>
<comment type="caution">
    <text evidence="2">The sequence shown here is derived from an EMBL/GenBank/DDBJ whole genome shotgun (WGS) entry which is preliminary data.</text>
</comment>
<evidence type="ECO:0000313" key="3">
    <source>
        <dbReference type="Proteomes" id="UP000607653"/>
    </source>
</evidence>
<keyword evidence="3" id="KW-1185">Reference proteome</keyword>
<keyword evidence="1" id="KW-1133">Transmembrane helix</keyword>
<organism evidence="2 3">
    <name type="scientific">Nelumbo nucifera</name>
    <name type="common">Sacred lotus</name>
    <dbReference type="NCBI Taxonomy" id="4432"/>
    <lineage>
        <taxon>Eukaryota</taxon>
        <taxon>Viridiplantae</taxon>
        <taxon>Streptophyta</taxon>
        <taxon>Embryophyta</taxon>
        <taxon>Tracheophyta</taxon>
        <taxon>Spermatophyta</taxon>
        <taxon>Magnoliopsida</taxon>
        <taxon>Proteales</taxon>
        <taxon>Nelumbonaceae</taxon>
        <taxon>Nelumbo</taxon>
    </lineage>
</organism>
<proteinExistence type="predicted"/>
<evidence type="ECO:0000313" key="2">
    <source>
        <dbReference type="EMBL" id="DAD36145.1"/>
    </source>
</evidence>
<feature type="transmembrane region" description="Helical" evidence="1">
    <location>
        <begin position="12"/>
        <end position="28"/>
    </location>
</feature>
<accession>A0A822YY75</accession>
<dbReference type="Proteomes" id="UP000607653">
    <property type="component" value="Unassembled WGS sequence"/>
</dbReference>
<keyword evidence="1" id="KW-0812">Transmembrane</keyword>
<sequence>MFLLQNLKMKRILILLIITTLGFFQITFHCKFCPYLSSQPYMVKGQCQQGIKRCQWYYQMVDWVLQNKSQVHKLCHLQIGRMIRVVVLVDLKDEEEVAMVMEVMAEGTSPASGIQLDSSCYKGVL</sequence>
<dbReference type="EMBL" id="DUZY01000004">
    <property type="protein sequence ID" value="DAD36145.1"/>
    <property type="molecule type" value="Genomic_DNA"/>
</dbReference>
<evidence type="ECO:0000256" key="1">
    <source>
        <dbReference type="SAM" id="Phobius"/>
    </source>
</evidence>
<name>A0A822YY75_NELNU</name>
<gene>
    <name evidence="2" type="ORF">HUJ06_006785</name>
</gene>
<protein>
    <submittedName>
        <fullName evidence="2">Uncharacterized protein</fullName>
    </submittedName>
</protein>